<dbReference type="EMBL" id="BQNB010012058">
    <property type="protein sequence ID" value="GJS98623.1"/>
    <property type="molecule type" value="Genomic_DNA"/>
</dbReference>
<gene>
    <name evidence="1" type="ORF">Tco_0819793</name>
</gene>
<accession>A0ABQ5A9A9</accession>
<protein>
    <recommendedName>
        <fullName evidence="3">Reverse transcriptase domain-containing protein</fullName>
    </recommendedName>
</protein>
<dbReference type="Proteomes" id="UP001151760">
    <property type="component" value="Unassembled WGS sequence"/>
</dbReference>
<name>A0ABQ5A9A9_9ASTR</name>
<reference evidence="1" key="1">
    <citation type="journal article" date="2022" name="Int. J. Mol. Sci.">
        <title>Draft Genome of Tanacetum Coccineum: Genomic Comparison of Closely Related Tanacetum-Family Plants.</title>
        <authorList>
            <person name="Yamashiro T."/>
            <person name="Shiraishi A."/>
            <person name="Nakayama K."/>
            <person name="Satake H."/>
        </authorList>
    </citation>
    <scope>NUCLEOTIDE SEQUENCE</scope>
</reference>
<sequence>MERRDTFLQRKGSWAPRCNAVEILDREVKSLKRSKIPIVKVRWNSKCGPEFTWEREDHMKAKLVKPLELTKVNLMRKVKLGRLASETVGLHAEFP</sequence>
<organism evidence="1 2">
    <name type="scientific">Tanacetum coccineum</name>
    <dbReference type="NCBI Taxonomy" id="301880"/>
    <lineage>
        <taxon>Eukaryota</taxon>
        <taxon>Viridiplantae</taxon>
        <taxon>Streptophyta</taxon>
        <taxon>Embryophyta</taxon>
        <taxon>Tracheophyta</taxon>
        <taxon>Spermatophyta</taxon>
        <taxon>Magnoliopsida</taxon>
        <taxon>eudicotyledons</taxon>
        <taxon>Gunneridae</taxon>
        <taxon>Pentapetalae</taxon>
        <taxon>asterids</taxon>
        <taxon>campanulids</taxon>
        <taxon>Asterales</taxon>
        <taxon>Asteraceae</taxon>
        <taxon>Asteroideae</taxon>
        <taxon>Anthemideae</taxon>
        <taxon>Anthemidinae</taxon>
        <taxon>Tanacetum</taxon>
    </lineage>
</organism>
<keyword evidence="2" id="KW-1185">Reference proteome</keyword>
<evidence type="ECO:0000313" key="2">
    <source>
        <dbReference type="Proteomes" id="UP001151760"/>
    </source>
</evidence>
<reference evidence="1" key="2">
    <citation type="submission" date="2022-01" db="EMBL/GenBank/DDBJ databases">
        <authorList>
            <person name="Yamashiro T."/>
            <person name="Shiraishi A."/>
            <person name="Satake H."/>
            <person name="Nakayama K."/>
        </authorList>
    </citation>
    <scope>NUCLEOTIDE SEQUENCE</scope>
</reference>
<evidence type="ECO:0008006" key="3">
    <source>
        <dbReference type="Google" id="ProtNLM"/>
    </source>
</evidence>
<comment type="caution">
    <text evidence="1">The sequence shown here is derived from an EMBL/GenBank/DDBJ whole genome shotgun (WGS) entry which is preliminary data.</text>
</comment>
<evidence type="ECO:0000313" key="1">
    <source>
        <dbReference type="EMBL" id="GJS98623.1"/>
    </source>
</evidence>
<proteinExistence type="predicted"/>